<dbReference type="InterPro" id="IPR005750">
    <property type="entry name" value="UDP_GlcNAc_COvinyl_MurA"/>
</dbReference>
<evidence type="ECO:0000256" key="10">
    <source>
        <dbReference type="ARBA" id="ARBA00023317"/>
    </source>
</evidence>
<comment type="subcellular location">
    <subcellularLocation>
        <location evidence="1 13">Cytoplasm</location>
    </subcellularLocation>
</comment>
<evidence type="ECO:0000256" key="3">
    <source>
        <dbReference type="ARBA" id="ARBA00022490"/>
    </source>
</evidence>
<gene>
    <name evidence="13 15" type="primary">murA</name>
    <name evidence="15" type="ORF">DX130_10765</name>
</gene>
<feature type="active site" description="Proton donor" evidence="13">
    <location>
        <position position="117"/>
    </location>
</feature>
<dbReference type="GO" id="GO:0008760">
    <property type="term" value="F:UDP-N-acetylglucosamine 1-carboxyvinyltransferase activity"/>
    <property type="evidence" value="ECO:0007669"/>
    <property type="project" value="UniProtKB-UniRule"/>
</dbReference>
<keyword evidence="9 13" id="KW-0961">Cell wall biogenesis/degradation</keyword>
<dbReference type="InterPro" id="IPR001986">
    <property type="entry name" value="Enolpyruvate_Tfrase_dom"/>
</dbReference>
<dbReference type="GO" id="GO:0009252">
    <property type="term" value="P:peptidoglycan biosynthetic process"/>
    <property type="evidence" value="ECO:0007669"/>
    <property type="project" value="UniProtKB-UniRule"/>
</dbReference>
<evidence type="ECO:0000256" key="1">
    <source>
        <dbReference type="ARBA" id="ARBA00004496"/>
    </source>
</evidence>
<comment type="function">
    <text evidence="13">Cell wall formation. Adds enolpyruvyl to UDP-N-acetylglucosamine.</text>
</comment>
<comment type="caution">
    <text evidence="15">The sequence shown here is derived from an EMBL/GenBank/DDBJ whole genome shotgun (WGS) entry which is preliminary data.</text>
</comment>
<keyword evidence="3 13" id="KW-0963">Cytoplasm</keyword>
<dbReference type="PANTHER" id="PTHR43783">
    <property type="entry name" value="UDP-N-ACETYLGLUCOSAMINE 1-CARBOXYVINYLTRANSFERASE"/>
    <property type="match status" value="1"/>
</dbReference>
<dbReference type="Proteomes" id="UP000261905">
    <property type="component" value="Unassembled WGS sequence"/>
</dbReference>
<dbReference type="CDD" id="cd01555">
    <property type="entry name" value="UdpNAET"/>
    <property type="match status" value="1"/>
</dbReference>
<evidence type="ECO:0000256" key="7">
    <source>
        <dbReference type="ARBA" id="ARBA00022984"/>
    </source>
</evidence>
<evidence type="ECO:0000256" key="4">
    <source>
        <dbReference type="ARBA" id="ARBA00022618"/>
    </source>
</evidence>
<evidence type="ECO:0000313" key="16">
    <source>
        <dbReference type="Proteomes" id="UP000261905"/>
    </source>
</evidence>
<evidence type="ECO:0000256" key="6">
    <source>
        <dbReference type="ARBA" id="ARBA00022960"/>
    </source>
</evidence>
<comment type="similarity">
    <text evidence="11 13">Belongs to the EPSP synthase family. MurA subfamily.</text>
</comment>
<feature type="binding site" evidence="13">
    <location>
        <begin position="22"/>
        <end position="23"/>
    </location>
    <ligand>
        <name>phosphoenolpyruvate</name>
        <dbReference type="ChEBI" id="CHEBI:58702"/>
    </ligand>
</feature>
<dbReference type="SUPFAM" id="SSF55205">
    <property type="entry name" value="EPT/RTPC-like"/>
    <property type="match status" value="1"/>
</dbReference>
<protein>
    <recommendedName>
        <fullName evidence="13">UDP-N-acetylglucosamine 1-carboxyvinyltransferase</fullName>
        <ecNumber evidence="13">2.5.1.7</ecNumber>
    </recommendedName>
    <alternativeName>
        <fullName evidence="13">Enoylpyruvate transferase</fullName>
    </alternativeName>
    <alternativeName>
        <fullName evidence="13">UDP-N-acetylglucosamine enolpyruvyl transferase</fullName>
        <shortName evidence="13">EPT</shortName>
    </alternativeName>
</protein>
<evidence type="ECO:0000256" key="12">
    <source>
        <dbReference type="ARBA" id="ARBA00047527"/>
    </source>
</evidence>
<evidence type="ECO:0000256" key="2">
    <source>
        <dbReference type="ARBA" id="ARBA00004752"/>
    </source>
</evidence>
<dbReference type="PANTHER" id="PTHR43783:SF2">
    <property type="entry name" value="UDP-N-ACETYLGLUCOSAMINE 1-CARBOXYVINYLTRANSFERASE 2"/>
    <property type="match status" value="1"/>
</dbReference>
<feature type="domain" description="Enolpyruvate transferase" evidence="14">
    <location>
        <begin position="11"/>
        <end position="405"/>
    </location>
</feature>
<dbReference type="EMBL" id="QUBQ01000001">
    <property type="protein sequence ID" value="REK77450.1"/>
    <property type="molecule type" value="Genomic_DNA"/>
</dbReference>
<comment type="catalytic activity">
    <reaction evidence="12 13">
        <text>phosphoenolpyruvate + UDP-N-acetyl-alpha-D-glucosamine = UDP-N-acetyl-3-O-(1-carboxyvinyl)-alpha-D-glucosamine + phosphate</text>
        <dbReference type="Rhea" id="RHEA:18681"/>
        <dbReference type="ChEBI" id="CHEBI:43474"/>
        <dbReference type="ChEBI" id="CHEBI:57705"/>
        <dbReference type="ChEBI" id="CHEBI:58702"/>
        <dbReference type="ChEBI" id="CHEBI:68483"/>
        <dbReference type="EC" id="2.5.1.7"/>
    </reaction>
</comment>
<name>A0A371PMM5_9BACL</name>
<dbReference type="Pfam" id="PF00275">
    <property type="entry name" value="EPSP_synthase"/>
    <property type="match status" value="1"/>
</dbReference>
<dbReference type="HAMAP" id="MF_00111">
    <property type="entry name" value="MurA"/>
    <property type="match status" value="1"/>
</dbReference>
<evidence type="ECO:0000313" key="15">
    <source>
        <dbReference type="EMBL" id="REK77450.1"/>
    </source>
</evidence>
<dbReference type="GO" id="GO:0051301">
    <property type="term" value="P:cell division"/>
    <property type="evidence" value="ECO:0007669"/>
    <property type="project" value="UniProtKB-KW"/>
</dbReference>
<feature type="binding site" evidence="13">
    <location>
        <position position="93"/>
    </location>
    <ligand>
        <name>UDP-N-acetyl-alpha-D-glucosamine</name>
        <dbReference type="ChEBI" id="CHEBI:57705"/>
    </ligand>
</feature>
<dbReference type="NCBIfam" id="TIGR01072">
    <property type="entry name" value="murA"/>
    <property type="match status" value="1"/>
</dbReference>
<dbReference type="AlphaFoldDB" id="A0A371PMM5"/>
<dbReference type="GO" id="GO:0019277">
    <property type="term" value="P:UDP-N-acetylgalactosamine biosynthetic process"/>
    <property type="evidence" value="ECO:0007669"/>
    <property type="project" value="InterPro"/>
</dbReference>
<dbReference type="NCBIfam" id="NF006873">
    <property type="entry name" value="PRK09369.1"/>
    <property type="match status" value="1"/>
</dbReference>
<dbReference type="GO" id="GO:0071555">
    <property type="term" value="P:cell wall organization"/>
    <property type="evidence" value="ECO:0007669"/>
    <property type="project" value="UniProtKB-KW"/>
</dbReference>
<keyword evidence="4 13" id="KW-0132">Cell division</keyword>
<organism evidence="15 16">
    <name type="scientific">Paenibacillus paeoniae</name>
    <dbReference type="NCBI Taxonomy" id="2292705"/>
    <lineage>
        <taxon>Bacteria</taxon>
        <taxon>Bacillati</taxon>
        <taxon>Bacillota</taxon>
        <taxon>Bacilli</taxon>
        <taxon>Bacillales</taxon>
        <taxon>Paenibacillaceae</taxon>
        <taxon>Paenibacillus</taxon>
    </lineage>
</organism>
<sequence>MNFIQVERSPGLRGSVKIPGSKNSSLALLAAACLSDETVVLNNIPDIADFRVIREIADELGITMRVDEPGTVVIIPAGIRHAHIDPVKSATFRTAYYFVGALLSRCGTVSVGYPGGDNFGDRPIDQHIKALKALGAELTFHEKHYETSARQLNGADIYFDTITSGATINAMLAAVRAIGSTVLRNAARDPEVVDTAQLLIAMGARITGAGTDTIRIEGVRYLQGCSYTAVPDRLIAGSFLIAAGVTGGTITVEDVIPEHLGSTLAKLREIGLQIETNSDSITAYGEGPLRATRVRTGMYPGFPTDLQQPLTALMAQVSGKSIVTDKIYPKRFAHVQQLKRMGADIELRAGSAFIKGGLPLRGNLVHASDIRAGICLLLAGLAAEGTTRITGVYHFERGYENIVDSFRSLGAKLEVREALEAGIELPQVN</sequence>
<dbReference type="EC" id="2.5.1.7" evidence="13"/>
<evidence type="ECO:0000259" key="14">
    <source>
        <dbReference type="Pfam" id="PF00275"/>
    </source>
</evidence>
<evidence type="ECO:0000256" key="13">
    <source>
        <dbReference type="HAMAP-Rule" id="MF_00111"/>
    </source>
</evidence>
<evidence type="ECO:0000256" key="8">
    <source>
        <dbReference type="ARBA" id="ARBA00023306"/>
    </source>
</evidence>
<evidence type="ECO:0000256" key="11">
    <source>
        <dbReference type="ARBA" id="ARBA00038367"/>
    </source>
</evidence>
<dbReference type="Gene3D" id="3.65.10.10">
    <property type="entry name" value="Enolpyruvate transferase domain"/>
    <property type="match status" value="2"/>
</dbReference>
<reference evidence="15 16" key="1">
    <citation type="submission" date="2018-08" db="EMBL/GenBank/DDBJ databases">
        <title>Paenibacillus sp. M4BSY-1, whole genome shotgun sequence.</title>
        <authorList>
            <person name="Tuo L."/>
        </authorList>
    </citation>
    <scope>NUCLEOTIDE SEQUENCE [LARGE SCALE GENOMIC DNA]</scope>
    <source>
        <strain evidence="15 16">M4BSY-1</strain>
    </source>
</reference>
<evidence type="ECO:0000256" key="5">
    <source>
        <dbReference type="ARBA" id="ARBA00022679"/>
    </source>
</evidence>
<dbReference type="OrthoDB" id="9803760at2"/>
<feature type="binding site" evidence="13">
    <location>
        <position position="305"/>
    </location>
    <ligand>
        <name>UDP-N-acetyl-alpha-D-glucosamine</name>
        <dbReference type="ChEBI" id="CHEBI:57705"/>
    </ligand>
</feature>
<keyword evidence="7 13" id="KW-0573">Peptidoglycan synthesis</keyword>
<keyword evidence="10" id="KW-0670">Pyruvate</keyword>
<comment type="caution">
    <text evidence="13">Lacks conserved residue(s) required for the propagation of feature annotation.</text>
</comment>
<dbReference type="RefSeq" id="WP_116045055.1">
    <property type="nucleotide sequence ID" value="NZ_QUBQ01000001.1"/>
</dbReference>
<keyword evidence="8 13" id="KW-0131">Cell cycle</keyword>
<evidence type="ECO:0000256" key="9">
    <source>
        <dbReference type="ARBA" id="ARBA00023316"/>
    </source>
</evidence>
<keyword evidence="6 13" id="KW-0133">Cell shape</keyword>
<feature type="binding site" evidence="13">
    <location>
        <position position="327"/>
    </location>
    <ligand>
        <name>UDP-N-acetyl-alpha-D-glucosamine</name>
        <dbReference type="ChEBI" id="CHEBI:57705"/>
    </ligand>
</feature>
<dbReference type="InterPro" id="IPR036968">
    <property type="entry name" value="Enolpyruvate_Tfrase_sf"/>
</dbReference>
<accession>A0A371PMM5</accession>
<keyword evidence="5 13" id="KW-0808">Transferase</keyword>
<proteinExistence type="inferred from homology"/>
<dbReference type="GO" id="GO:0005737">
    <property type="term" value="C:cytoplasm"/>
    <property type="evidence" value="ECO:0007669"/>
    <property type="project" value="UniProtKB-SubCell"/>
</dbReference>
<dbReference type="InterPro" id="IPR013792">
    <property type="entry name" value="RNA3'P_cycl/enolpyr_Trfase_a/b"/>
</dbReference>
<dbReference type="UniPathway" id="UPA00219"/>
<feature type="binding site" evidence="13">
    <location>
        <begin position="122"/>
        <end position="126"/>
    </location>
    <ligand>
        <name>UDP-N-acetyl-alpha-D-glucosamine</name>
        <dbReference type="ChEBI" id="CHEBI:57705"/>
    </ligand>
</feature>
<dbReference type="GO" id="GO:0008360">
    <property type="term" value="P:regulation of cell shape"/>
    <property type="evidence" value="ECO:0007669"/>
    <property type="project" value="UniProtKB-KW"/>
</dbReference>
<dbReference type="InterPro" id="IPR050068">
    <property type="entry name" value="MurA_subfamily"/>
</dbReference>
<comment type="pathway">
    <text evidence="2 13">Cell wall biogenesis; peptidoglycan biosynthesis.</text>
</comment>
<keyword evidence="16" id="KW-1185">Reference proteome</keyword>